<proteinExistence type="predicted"/>
<reference evidence="2" key="1">
    <citation type="submission" date="2022-08" db="EMBL/GenBank/DDBJ databases">
        <authorList>
            <person name="Gutierrez-Valencia J."/>
        </authorList>
    </citation>
    <scope>NUCLEOTIDE SEQUENCE</scope>
</reference>
<keyword evidence="3" id="KW-1185">Reference proteome</keyword>
<feature type="non-terminal residue" evidence="2">
    <location>
        <position position="109"/>
    </location>
</feature>
<evidence type="ECO:0000313" key="2">
    <source>
        <dbReference type="EMBL" id="CAI0458172.1"/>
    </source>
</evidence>
<dbReference type="AlphaFoldDB" id="A0AAV0NI92"/>
<evidence type="ECO:0000256" key="1">
    <source>
        <dbReference type="SAM" id="Phobius"/>
    </source>
</evidence>
<dbReference type="Proteomes" id="UP001154282">
    <property type="component" value="Unassembled WGS sequence"/>
</dbReference>
<name>A0AAV0NI92_9ROSI</name>
<organism evidence="2 3">
    <name type="scientific">Linum tenue</name>
    <dbReference type="NCBI Taxonomy" id="586396"/>
    <lineage>
        <taxon>Eukaryota</taxon>
        <taxon>Viridiplantae</taxon>
        <taxon>Streptophyta</taxon>
        <taxon>Embryophyta</taxon>
        <taxon>Tracheophyta</taxon>
        <taxon>Spermatophyta</taxon>
        <taxon>Magnoliopsida</taxon>
        <taxon>eudicotyledons</taxon>
        <taxon>Gunneridae</taxon>
        <taxon>Pentapetalae</taxon>
        <taxon>rosids</taxon>
        <taxon>fabids</taxon>
        <taxon>Malpighiales</taxon>
        <taxon>Linaceae</taxon>
        <taxon>Linum</taxon>
    </lineage>
</organism>
<feature type="transmembrane region" description="Helical" evidence="1">
    <location>
        <begin position="45"/>
        <end position="67"/>
    </location>
</feature>
<gene>
    <name evidence="2" type="ORF">LITE_LOCUS33406</name>
</gene>
<dbReference type="EMBL" id="CAMGYJ010000008">
    <property type="protein sequence ID" value="CAI0458172.1"/>
    <property type="molecule type" value="Genomic_DNA"/>
</dbReference>
<sequence>MSNSLQCFAAALYIFWFQTHCLPPFSYSLLSLAKISLSLSLSLSLHSISFCNLLFCLGCLFSIAFLFQRGLRSLTRLPLPAFFLRWGRNRVCSSSVICCGRQENASPRD</sequence>
<evidence type="ECO:0000313" key="3">
    <source>
        <dbReference type="Proteomes" id="UP001154282"/>
    </source>
</evidence>
<keyword evidence="1" id="KW-0472">Membrane</keyword>
<keyword evidence="1" id="KW-1133">Transmembrane helix</keyword>
<comment type="caution">
    <text evidence="2">The sequence shown here is derived from an EMBL/GenBank/DDBJ whole genome shotgun (WGS) entry which is preliminary data.</text>
</comment>
<protein>
    <submittedName>
        <fullName evidence="2">Uncharacterized protein</fullName>
    </submittedName>
</protein>
<keyword evidence="1" id="KW-0812">Transmembrane</keyword>
<accession>A0AAV0NI92</accession>